<dbReference type="Proteomes" id="UP001064933">
    <property type="component" value="Chromosome"/>
</dbReference>
<organism evidence="4 5">
    <name type="scientific">Roseateles amylovorans</name>
    <dbReference type="NCBI Taxonomy" id="2978473"/>
    <lineage>
        <taxon>Bacteria</taxon>
        <taxon>Pseudomonadati</taxon>
        <taxon>Pseudomonadota</taxon>
        <taxon>Betaproteobacteria</taxon>
        <taxon>Burkholderiales</taxon>
        <taxon>Sphaerotilaceae</taxon>
        <taxon>Roseateles</taxon>
    </lineage>
</organism>
<dbReference type="PANTHER" id="PTHR44858">
    <property type="entry name" value="TETRATRICOPEPTIDE REPEAT PROTEIN 6"/>
    <property type="match status" value="1"/>
</dbReference>
<keyword evidence="1" id="KW-0677">Repeat</keyword>
<evidence type="ECO:0000256" key="3">
    <source>
        <dbReference type="PROSITE-ProRule" id="PRU00339"/>
    </source>
</evidence>
<dbReference type="NCBIfam" id="TIGR02521">
    <property type="entry name" value="type_IV_pilW"/>
    <property type="match status" value="1"/>
</dbReference>
<protein>
    <submittedName>
        <fullName evidence="4">Type IV pilus biogenesis/stability protein PilW</fullName>
    </submittedName>
</protein>
<keyword evidence="2 3" id="KW-0802">TPR repeat</keyword>
<keyword evidence="5" id="KW-1185">Reference proteome</keyword>
<dbReference type="InterPro" id="IPR019734">
    <property type="entry name" value="TPR_rpt"/>
</dbReference>
<dbReference type="Gene3D" id="1.25.40.10">
    <property type="entry name" value="Tetratricopeptide repeat domain"/>
    <property type="match status" value="1"/>
</dbReference>
<gene>
    <name evidence="4" type="primary">pilW</name>
    <name evidence="4" type="ORF">N4261_18880</name>
</gene>
<evidence type="ECO:0000313" key="5">
    <source>
        <dbReference type="Proteomes" id="UP001064933"/>
    </source>
</evidence>
<reference evidence="4" key="1">
    <citation type="submission" date="2022-10" db="EMBL/GenBank/DDBJ databases">
        <title>Characterization and whole genome sequencing of a new Roseateles species, isolated from fresh water.</title>
        <authorList>
            <person name="Guliayeva D.Y."/>
            <person name="Akhremchuk A.E."/>
            <person name="Sikolenko M.A."/>
            <person name="Valentovich L.N."/>
            <person name="Sidarenka A.V."/>
        </authorList>
    </citation>
    <scope>NUCLEOTIDE SEQUENCE</scope>
    <source>
        <strain evidence="4">BIM B-1768</strain>
    </source>
</reference>
<evidence type="ECO:0000256" key="1">
    <source>
        <dbReference type="ARBA" id="ARBA00022737"/>
    </source>
</evidence>
<accession>A0ABY6AXP1</accession>
<proteinExistence type="predicted"/>
<dbReference type="EMBL" id="CP104562">
    <property type="protein sequence ID" value="UXH77068.1"/>
    <property type="molecule type" value="Genomic_DNA"/>
</dbReference>
<dbReference type="SMART" id="SM00028">
    <property type="entry name" value="TPR"/>
    <property type="match status" value="4"/>
</dbReference>
<dbReference type="SUPFAM" id="SSF48452">
    <property type="entry name" value="TPR-like"/>
    <property type="match status" value="1"/>
</dbReference>
<dbReference type="Pfam" id="PF14559">
    <property type="entry name" value="TPR_19"/>
    <property type="match status" value="1"/>
</dbReference>
<feature type="repeat" description="TPR" evidence="3">
    <location>
        <begin position="54"/>
        <end position="87"/>
    </location>
</feature>
<evidence type="ECO:0000313" key="4">
    <source>
        <dbReference type="EMBL" id="UXH77068.1"/>
    </source>
</evidence>
<dbReference type="InterPro" id="IPR011990">
    <property type="entry name" value="TPR-like_helical_dom_sf"/>
</dbReference>
<dbReference type="RefSeq" id="WP_261756810.1">
    <property type="nucleotide sequence ID" value="NZ_CP104562.2"/>
</dbReference>
<dbReference type="InterPro" id="IPR013360">
    <property type="entry name" value="Pilus_4_PilW"/>
</dbReference>
<dbReference type="PROSITE" id="PS50005">
    <property type="entry name" value="TPR"/>
    <property type="match status" value="2"/>
</dbReference>
<sequence length="272" mass="30438">MTTLMPGSVFLRPSARILSAALLVGLMLSGCGASKPPQQGPRTASDATDVDRRASVRMELASGYFSRGQYDTALDELKQALIAKPDLPEAITLRSLIYAAMGEYNLAEEGFRKSLAQRPDGDTLHNYGWFLCQRQRYAEAYPQFEAAVADPKYRTPGRSWLAWGVCEAREGRLVPAQQHLAKAFEVEPGNPTISINLGEVLYRLGEYERARFYARRVNNNLEQANASSLWLELRIERRMGNTANMEDLGKQLRNKYPQAAETKALNSGRFDE</sequence>
<feature type="repeat" description="TPR" evidence="3">
    <location>
        <begin position="88"/>
        <end position="121"/>
    </location>
</feature>
<dbReference type="InterPro" id="IPR050498">
    <property type="entry name" value="Ycf3"/>
</dbReference>
<dbReference type="PANTHER" id="PTHR44858:SF1">
    <property type="entry name" value="UDP-N-ACETYLGLUCOSAMINE--PEPTIDE N-ACETYLGLUCOSAMINYLTRANSFERASE SPINDLY-RELATED"/>
    <property type="match status" value="1"/>
</dbReference>
<name>A0ABY6AXP1_9BURK</name>
<dbReference type="Pfam" id="PF13432">
    <property type="entry name" value="TPR_16"/>
    <property type="match status" value="1"/>
</dbReference>
<evidence type="ECO:0000256" key="2">
    <source>
        <dbReference type="ARBA" id="ARBA00022803"/>
    </source>
</evidence>